<keyword evidence="4 8" id="KW-0863">Zinc-finger</keyword>
<name>A0A4Q9N146_9APHY</name>
<evidence type="ECO:0000256" key="8">
    <source>
        <dbReference type="PROSITE-ProRule" id="PRU00175"/>
    </source>
</evidence>
<evidence type="ECO:0000259" key="11">
    <source>
        <dbReference type="PROSITE" id="PS50089"/>
    </source>
</evidence>
<evidence type="ECO:0000256" key="6">
    <source>
        <dbReference type="ARBA" id="ARBA00022989"/>
    </source>
</evidence>
<feature type="transmembrane region" description="Helical" evidence="10">
    <location>
        <begin position="286"/>
        <end position="311"/>
    </location>
</feature>
<gene>
    <name evidence="12" type="ORF">BD311DRAFT_711497</name>
</gene>
<dbReference type="SUPFAM" id="SSF57850">
    <property type="entry name" value="RING/U-box"/>
    <property type="match status" value="1"/>
</dbReference>
<keyword evidence="5" id="KW-0862">Zinc</keyword>
<evidence type="ECO:0000256" key="5">
    <source>
        <dbReference type="ARBA" id="ARBA00022833"/>
    </source>
</evidence>
<keyword evidence="3" id="KW-0479">Metal-binding</keyword>
<proteinExistence type="predicted"/>
<feature type="region of interest" description="Disordered" evidence="9">
    <location>
        <begin position="256"/>
        <end position="279"/>
    </location>
</feature>
<reference evidence="12" key="1">
    <citation type="submission" date="2019-01" db="EMBL/GenBank/DDBJ databases">
        <title>Draft genome sequences of three monokaryotic isolates of the white-rot basidiomycete fungus Dichomitus squalens.</title>
        <authorList>
            <consortium name="DOE Joint Genome Institute"/>
            <person name="Lopez S.C."/>
            <person name="Andreopoulos B."/>
            <person name="Pangilinan J."/>
            <person name="Lipzen A."/>
            <person name="Riley R."/>
            <person name="Ahrendt S."/>
            <person name="Ng V."/>
            <person name="Barry K."/>
            <person name="Daum C."/>
            <person name="Grigoriev I.V."/>
            <person name="Hilden K.S."/>
            <person name="Makela M.R."/>
            <person name="de Vries R.P."/>
        </authorList>
    </citation>
    <scope>NUCLEOTIDE SEQUENCE [LARGE SCALE GENOMIC DNA]</scope>
    <source>
        <strain evidence="12">OM18370.1</strain>
    </source>
</reference>
<feature type="compositionally biased region" description="Basic and acidic residues" evidence="9">
    <location>
        <begin position="389"/>
        <end position="399"/>
    </location>
</feature>
<evidence type="ECO:0000256" key="4">
    <source>
        <dbReference type="ARBA" id="ARBA00022771"/>
    </source>
</evidence>
<dbReference type="Proteomes" id="UP000292957">
    <property type="component" value="Unassembled WGS sequence"/>
</dbReference>
<evidence type="ECO:0000256" key="3">
    <source>
        <dbReference type="ARBA" id="ARBA00022723"/>
    </source>
</evidence>
<dbReference type="AlphaFoldDB" id="A0A4Q9N146"/>
<dbReference type="InterPro" id="IPR001841">
    <property type="entry name" value="Znf_RING"/>
</dbReference>
<dbReference type="SMART" id="SM00184">
    <property type="entry name" value="RING"/>
    <property type="match status" value="1"/>
</dbReference>
<keyword evidence="6 10" id="KW-1133">Transmembrane helix</keyword>
<dbReference type="PANTHER" id="PTHR46539">
    <property type="entry name" value="E3 UBIQUITIN-PROTEIN LIGASE ATL42"/>
    <property type="match status" value="1"/>
</dbReference>
<dbReference type="GO" id="GO:0016020">
    <property type="term" value="C:membrane"/>
    <property type="evidence" value="ECO:0007669"/>
    <property type="project" value="UniProtKB-SubCell"/>
</dbReference>
<dbReference type="OrthoDB" id="8062037at2759"/>
<evidence type="ECO:0000256" key="7">
    <source>
        <dbReference type="ARBA" id="ARBA00023136"/>
    </source>
</evidence>
<organism evidence="12">
    <name type="scientific">Dichomitus squalens</name>
    <dbReference type="NCBI Taxonomy" id="114155"/>
    <lineage>
        <taxon>Eukaryota</taxon>
        <taxon>Fungi</taxon>
        <taxon>Dikarya</taxon>
        <taxon>Basidiomycota</taxon>
        <taxon>Agaricomycotina</taxon>
        <taxon>Agaricomycetes</taxon>
        <taxon>Polyporales</taxon>
        <taxon>Polyporaceae</taxon>
        <taxon>Dichomitus</taxon>
    </lineage>
</organism>
<comment type="subcellular location">
    <subcellularLocation>
        <location evidence="1">Membrane</location>
    </subcellularLocation>
</comment>
<evidence type="ECO:0000313" key="12">
    <source>
        <dbReference type="EMBL" id="TBU33617.1"/>
    </source>
</evidence>
<protein>
    <recommendedName>
        <fullName evidence="11">RING-type domain-containing protein</fullName>
    </recommendedName>
</protein>
<dbReference type="CDD" id="cd16454">
    <property type="entry name" value="RING-H2_PA-TM-RING"/>
    <property type="match status" value="1"/>
</dbReference>
<dbReference type="EMBL" id="ML143390">
    <property type="protein sequence ID" value="TBU33617.1"/>
    <property type="molecule type" value="Genomic_DNA"/>
</dbReference>
<dbReference type="PROSITE" id="PS50089">
    <property type="entry name" value="ZF_RING_2"/>
    <property type="match status" value="1"/>
</dbReference>
<feature type="region of interest" description="Disordered" evidence="9">
    <location>
        <begin position="441"/>
        <end position="498"/>
    </location>
</feature>
<evidence type="ECO:0000256" key="2">
    <source>
        <dbReference type="ARBA" id="ARBA00022692"/>
    </source>
</evidence>
<accession>A0A4Q9N146</accession>
<dbReference type="InterPro" id="IPR013083">
    <property type="entry name" value="Znf_RING/FYVE/PHD"/>
</dbReference>
<feature type="transmembrane region" description="Helical" evidence="10">
    <location>
        <begin position="12"/>
        <end position="33"/>
    </location>
</feature>
<keyword evidence="7 10" id="KW-0472">Membrane</keyword>
<feature type="region of interest" description="Disordered" evidence="9">
    <location>
        <begin position="381"/>
        <end position="402"/>
    </location>
</feature>
<evidence type="ECO:0000256" key="9">
    <source>
        <dbReference type="SAM" id="MobiDB-lite"/>
    </source>
</evidence>
<dbReference type="Pfam" id="PF13639">
    <property type="entry name" value="zf-RING_2"/>
    <property type="match status" value="1"/>
</dbReference>
<dbReference type="Gene3D" id="3.30.40.10">
    <property type="entry name" value="Zinc/RING finger domain, C3HC4 (zinc finger)"/>
    <property type="match status" value="1"/>
</dbReference>
<dbReference type="GO" id="GO:0008270">
    <property type="term" value="F:zinc ion binding"/>
    <property type="evidence" value="ECO:0007669"/>
    <property type="project" value="UniProtKB-KW"/>
</dbReference>
<feature type="compositionally biased region" description="Low complexity" evidence="9">
    <location>
        <begin position="260"/>
        <end position="279"/>
    </location>
</feature>
<feature type="domain" description="RING-type" evidence="11">
    <location>
        <begin position="506"/>
        <end position="550"/>
    </location>
</feature>
<feature type="region of interest" description="Disordered" evidence="9">
    <location>
        <begin position="601"/>
        <end position="627"/>
    </location>
</feature>
<dbReference type="PANTHER" id="PTHR46539:SF1">
    <property type="entry name" value="E3 UBIQUITIN-PROTEIN LIGASE ATL42"/>
    <property type="match status" value="1"/>
</dbReference>
<sequence length="627" mass="66556">MSPSSASRTGVLLRSTLGWLHWATIATLIALTLSPRSTFGYIPAQGTNDTTVAQQAGQNFSDASKLSLQWYPMGSYTEQISYQLVGADSTGINKMPTAYFIATNGDGNPGALVHFSEDKMPNGTTTTPWIALVSCDTNSTNVSMEDDIFTLARDRGAVAALLYSLKSVTCYINPEYSDPANFDQVMDIFATQSLSSSSLIENQFTTILGNSSSKYYWFSPTLLNSSQNVIESAIANHAVPSAGYLFATLTASNATDPSANTTGTGSTTTSSDGSSNSSSGSTNTSLAMIILYAITGCVSALFCIVIVSGAIRAIRHPERYGPRSGDTLGPPGALGAQSRARGLTRAILDTFPVVKFGRTDADLPEGPAPAKDLESVDYTTAPTPAIRPGMREGRGKAVEAGDGSEEVALELREWTVVAARLGDEDKPGADAAALGSIAIPTLPHMSPVAGGSEDEDDQSPRAGSSSSVPQVVPRPPKAPAPADASGSGNGNGEKDVVPDAIGRETCPICIVDFEEGDDLRILPCEGHHRFHQECVDQWLLELSSSCPLCRQDFQALQTMMTAGEEADHLEPPHVLGSARPMSSAAARFSRYLRTARRRRQRRAHEDLGEYDPTNPPVPIAPRTTLHM</sequence>
<evidence type="ECO:0000256" key="1">
    <source>
        <dbReference type="ARBA" id="ARBA00004370"/>
    </source>
</evidence>
<keyword evidence="2 10" id="KW-0812">Transmembrane</keyword>
<evidence type="ECO:0000256" key="10">
    <source>
        <dbReference type="SAM" id="Phobius"/>
    </source>
</evidence>